<dbReference type="InterPro" id="IPR000189">
    <property type="entry name" value="Transglyc_AS"/>
</dbReference>
<evidence type="ECO:0000313" key="4">
    <source>
        <dbReference type="Proteomes" id="UP000321886"/>
    </source>
</evidence>
<keyword evidence="4" id="KW-1185">Reference proteome</keyword>
<protein>
    <recommendedName>
        <fullName evidence="2">Transglycosylase SLT domain-containing protein</fullName>
    </recommendedName>
</protein>
<feature type="domain" description="Transglycosylase SLT" evidence="2">
    <location>
        <begin position="97"/>
        <end position="205"/>
    </location>
</feature>
<dbReference type="CDD" id="cd00254">
    <property type="entry name" value="LT-like"/>
    <property type="match status" value="1"/>
</dbReference>
<dbReference type="AlphaFoldDB" id="A0A511WVD6"/>
<gene>
    <name evidence="3" type="ORF">HFA01_33720</name>
</gene>
<dbReference type="EMBL" id="BJYD01000031">
    <property type="protein sequence ID" value="GEN55110.1"/>
    <property type="molecule type" value="Genomic_DNA"/>
</dbReference>
<dbReference type="InterPro" id="IPR023346">
    <property type="entry name" value="Lysozyme-like_dom_sf"/>
</dbReference>
<organism evidence="3 4">
    <name type="scientific">Halobacillus faecis</name>
    <dbReference type="NCBI Taxonomy" id="360184"/>
    <lineage>
        <taxon>Bacteria</taxon>
        <taxon>Bacillati</taxon>
        <taxon>Bacillota</taxon>
        <taxon>Bacilli</taxon>
        <taxon>Bacillales</taxon>
        <taxon>Bacillaceae</taxon>
        <taxon>Halobacillus</taxon>
    </lineage>
</organism>
<accession>A0A511WVD6</accession>
<reference evidence="3 4" key="1">
    <citation type="submission" date="2019-07" db="EMBL/GenBank/DDBJ databases">
        <title>Whole genome shotgun sequence of Halobacillus faecis NBRC 103569.</title>
        <authorList>
            <person name="Hosoyama A."/>
            <person name="Uohara A."/>
            <person name="Ohji S."/>
            <person name="Ichikawa N."/>
        </authorList>
    </citation>
    <scope>NUCLEOTIDE SEQUENCE [LARGE SCALE GENOMIC DNA]</scope>
    <source>
        <strain evidence="3 4">NBRC 103569</strain>
    </source>
</reference>
<dbReference type="PROSITE" id="PS00922">
    <property type="entry name" value="TRANSGLYCOSYLASE"/>
    <property type="match status" value="1"/>
</dbReference>
<sequence>MDVSKIQLMIQMQAMSMLGNRNSSNLSNGMQDITFQSLLHEAMEHSFRASVPSSPSRLSHPVQSPLAQQVPVSVEKSHGMMNDTSNVTSGNANVDQLIKKASVRYGVDEKLVRSVVKAESNFDAGVVSHAGAQGLMQLMPSTAKGLGVKDPFDPEQNLMGGTKYLRQMLDRYDGNTELALAAYNAGPGNVDKYEGVPPFRETQNYISKILGKA</sequence>
<dbReference type="Proteomes" id="UP000321886">
    <property type="component" value="Unassembled WGS sequence"/>
</dbReference>
<dbReference type="PANTHER" id="PTHR37423">
    <property type="entry name" value="SOLUBLE LYTIC MUREIN TRANSGLYCOSYLASE-RELATED"/>
    <property type="match status" value="1"/>
</dbReference>
<dbReference type="OrthoDB" id="9815002at2"/>
<dbReference type="GO" id="GO:0016020">
    <property type="term" value="C:membrane"/>
    <property type="evidence" value="ECO:0007669"/>
    <property type="project" value="InterPro"/>
</dbReference>
<name>A0A511WVD6_9BACI</name>
<proteinExistence type="inferred from homology"/>
<evidence type="ECO:0000259" key="2">
    <source>
        <dbReference type="Pfam" id="PF01464"/>
    </source>
</evidence>
<dbReference type="SUPFAM" id="SSF53955">
    <property type="entry name" value="Lysozyme-like"/>
    <property type="match status" value="1"/>
</dbReference>
<dbReference type="Pfam" id="PF01464">
    <property type="entry name" value="SLT"/>
    <property type="match status" value="1"/>
</dbReference>
<evidence type="ECO:0000256" key="1">
    <source>
        <dbReference type="ARBA" id="ARBA00007734"/>
    </source>
</evidence>
<dbReference type="GO" id="GO:0008933">
    <property type="term" value="F:peptidoglycan lytic transglycosylase activity"/>
    <property type="evidence" value="ECO:0007669"/>
    <property type="project" value="InterPro"/>
</dbReference>
<dbReference type="GO" id="GO:0000270">
    <property type="term" value="P:peptidoglycan metabolic process"/>
    <property type="evidence" value="ECO:0007669"/>
    <property type="project" value="InterPro"/>
</dbReference>
<comment type="similarity">
    <text evidence="1">Belongs to the transglycosylase Slt family.</text>
</comment>
<dbReference type="InterPro" id="IPR008258">
    <property type="entry name" value="Transglycosylase_SLT_dom_1"/>
</dbReference>
<dbReference type="Gene3D" id="1.10.530.10">
    <property type="match status" value="1"/>
</dbReference>
<evidence type="ECO:0000313" key="3">
    <source>
        <dbReference type="EMBL" id="GEN55110.1"/>
    </source>
</evidence>
<comment type="caution">
    <text evidence="3">The sequence shown here is derived from an EMBL/GenBank/DDBJ whole genome shotgun (WGS) entry which is preliminary data.</text>
</comment>
<dbReference type="PANTHER" id="PTHR37423:SF2">
    <property type="entry name" value="MEMBRANE-BOUND LYTIC MUREIN TRANSGLYCOSYLASE C"/>
    <property type="match status" value="1"/>
</dbReference>
<dbReference type="RefSeq" id="WP_146818357.1">
    <property type="nucleotide sequence ID" value="NZ_BJYD01000031.1"/>
</dbReference>